<gene>
    <name evidence="7" type="ORF">PLOB_00030014</name>
</gene>
<feature type="region of interest" description="Disordered" evidence="2">
    <location>
        <begin position="689"/>
        <end position="746"/>
    </location>
</feature>
<dbReference type="PANTHER" id="PTHR45702">
    <property type="entry name" value="ADAM10/ADAM17 METALLOPEPTIDASE FAMILY MEMBER"/>
    <property type="match status" value="1"/>
</dbReference>
<reference evidence="7 8" key="1">
    <citation type="submission" date="2022-05" db="EMBL/GenBank/DDBJ databases">
        <authorList>
            <consortium name="Genoscope - CEA"/>
            <person name="William W."/>
        </authorList>
    </citation>
    <scope>NUCLEOTIDE SEQUENCE [LARGE SCALE GENOMIC DNA]</scope>
</reference>
<dbReference type="Pfam" id="PF13574">
    <property type="entry name" value="Reprolysin_2"/>
    <property type="match status" value="1"/>
</dbReference>
<dbReference type="SUPFAM" id="SSF57552">
    <property type="entry name" value="Blood coagulation inhibitor (disintegrin)"/>
    <property type="match status" value="1"/>
</dbReference>
<accession>A0ABN8NV85</accession>
<dbReference type="InterPro" id="IPR024079">
    <property type="entry name" value="MetalloPept_cat_dom_sf"/>
</dbReference>
<keyword evidence="3" id="KW-0812">Transmembrane</keyword>
<dbReference type="Pfam" id="PF16698">
    <property type="entry name" value="ADAM17_MPD"/>
    <property type="match status" value="1"/>
</dbReference>
<dbReference type="InterPro" id="IPR036436">
    <property type="entry name" value="Disintegrin_dom_sf"/>
</dbReference>
<dbReference type="InterPro" id="IPR032029">
    <property type="entry name" value="ADAM17_MPD"/>
</dbReference>
<name>A0ABN8NV85_9CNID</name>
<evidence type="ECO:0008006" key="9">
    <source>
        <dbReference type="Google" id="ProtNLM"/>
    </source>
</evidence>
<dbReference type="EMBL" id="CALNXK010000038">
    <property type="protein sequence ID" value="CAH3123481.1"/>
    <property type="molecule type" value="Genomic_DNA"/>
</dbReference>
<evidence type="ECO:0000259" key="6">
    <source>
        <dbReference type="PROSITE" id="PS50215"/>
    </source>
</evidence>
<organism evidence="7 8">
    <name type="scientific">Porites lobata</name>
    <dbReference type="NCBI Taxonomy" id="104759"/>
    <lineage>
        <taxon>Eukaryota</taxon>
        <taxon>Metazoa</taxon>
        <taxon>Cnidaria</taxon>
        <taxon>Anthozoa</taxon>
        <taxon>Hexacorallia</taxon>
        <taxon>Scleractinia</taxon>
        <taxon>Fungiina</taxon>
        <taxon>Poritidae</taxon>
        <taxon>Porites</taxon>
    </lineage>
</organism>
<keyword evidence="4" id="KW-0732">Signal</keyword>
<evidence type="ECO:0000259" key="5">
    <source>
        <dbReference type="PROSITE" id="PS50214"/>
    </source>
</evidence>
<dbReference type="SUPFAM" id="SSF55486">
    <property type="entry name" value="Metalloproteases ('zincins'), catalytic domain"/>
    <property type="match status" value="1"/>
</dbReference>
<feature type="domain" description="Disintegrin" evidence="5">
    <location>
        <begin position="447"/>
        <end position="537"/>
    </location>
</feature>
<feature type="chain" id="PRO_5047242217" description="ADAM 17-like protease" evidence="4">
    <location>
        <begin position="22"/>
        <end position="746"/>
    </location>
</feature>
<dbReference type="PROSITE" id="PS50215">
    <property type="entry name" value="ADAM_MEPRO"/>
    <property type="match status" value="1"/>
</dbReference>
<protein>
    <recommendedName>
        <fullName evidence="9">ADAM 17-like protease</fullName>
    </recommendedName>
</protein>
<dbReference type="InterPro" id="IPR001590">
    <property type="entry name" value="Peptidase_M12B"/>
</dbReference>
<keyword evidence="8" id="KW-1185">Reference proteome</keyword>
<dbReference type="SMART" id="SM00050">
    <property type="entry name" value="DISIN"/>
    <property type="match status" value="1"/>
</dbReference>
<feature type="domain" description="Peptidase M12B" evidence="6">
    <location>
        <begin position="212"/>
        <end position="446"/>
    </location>
</feature>
<dbReference type="Gene3D" id="4.10.70.30">
    <property type="match status" value="1"/>
</dbReference>
<proteinExistence type="predicted"/>
<dbReference type="InterPro" id="IPR051489">
    <property type="entry name" value="ADAM_Metalloproteinase"/>
</dbReference>
<keyword evidence="3" id="KW-0472">Membrane</keyword>
<evidence type="ECO:0000256" key="3">
    <source>
        <dbReference type="SAM" id="Phobius"/>
    </source>
</evidence>
<feature type="signal peptide" evidence="4">
    <location>
        <begin position="1"/>
        <end position="21"/>
    </location>
</feature>
<feature type="transmembrane region" description="Helical" evidence="3">
    <location>
        <begin position="648"/>
        <end position="667"/>
    </location>
</feature>
<evidence type="ECO:0000256" key="2">
    <source>
        <dbReference type="SAM" id="MobiDB-lite"/>
    </source>
</evidence>
<evidence type="ECO:0000256" key="1">
    <source>
        <dbReference type="PROSITE-ProRule" id="PRU00276"/>
    </source>
</evidence>
<dbReference type="Proteomes" id="UP001159405">
    <property type="component" value="Unassembled WGS sequence"/>
</dbReference>
<dbReference type="PANTHER" id="PTHR45702:SF6">
    <property type="entry name" value="DISINTEGRIN AND METALLOPROTEINASE DOMAIN-CONTAINING PROTEIN 17"/>
    <property type="match status" value="1"/>
</dbReference>
<evidence type="ECO:0000256" key="4">
    <source>
        <dbReference type="SAM" id="SignalP"/>
    </source>
</evidence>
<sequence>MLELSFLGIHLFVAALYSVSASKTGKIEGVLTHYETLHTKDILHGYHKRDASTQEKVVSFTTLGRHFKLHLIPHVELFSENFHAYSVGENNEKIEIAVDKDSFYKGYDEGDPLSHVRAHVDDGVLSASIDTKEDTYVIEPAWRHVEKSTKQEMIAYRHSDVKSNITHSYADPKKGTFSFCGHDSKHSTVYYKKDVAPDMRSGRKRRAASTLIRCTLALVADFTFFKAMGGSDKRQSINYMIGVADRVDKIYRDTEWSSEYKGYGFEITEVTVHTAPGPNDHYNMDRPGIWPIKELLRTFSKIDWSKYCLAHLFTYQDFADGVIGLAYVGNPKRNAVGGICTERYFTNNMWLYLNTGLSSSINWGRKLLTEEADIVTAHGHNFGSEHDPETQECAPADNQEDGGKYIMYPASVSGQLPNNKVFSPCSRRRILEVLKSKSEFCFTEPRTEICGNYRVEKGEECDPGGIVPEDSLCCTKDCKLKKGFLCSDGYDWPCCKNCTYTTTKNQSCRIADTTTCSAESFCDGNKPTCPDAPPMSDGTPCIDRGVCKGGKCKTFCEARGLQPCKCSSDEDACKVCCQQGDTCIPYRDNVTGVTFDIADGRSCQGEEAQGTCLVGRCKKNTQDLVERFWTFLTTLDSNIVAKFMKDNLAGTVVVFSLLIWIPASCYINRLDNKKDKQEALEAEWRDSKNTQLLRQPKPTSRGKYIYRQDSITRSSRPDKPFKVKPKNIKTRNTPKLEYTVQTESNL</sequence>
<dbReference type="InterPro" id="IPR001762">
    <property type="entry name" value="Disintegrin_dom"/>
</dbReference>
<comment type="caution">
    <text evidence="7">The sequence shown here is derived from an EMBL/GenBank/DDBJ whole genome shotgun (WGS) entry which is preliminary data.</text>
</comment>
<comment type="caution">
    <text evidence="1">Lacks conserved residue(s) required for the propagation of feature annotation.</text>
</comment>
<evidence type="ECO:0000313" key="8">
    <source>
        <dbReference type="Proteomes" id="UP001159405"/>
    </source>
</evidence>
<evidence type="ECO:0000313" key="7">
    <source>
        <dbReference type="EMBL" id="CAH3123481.1"/>
    </source>
</evidence>
<keyword evidence="3" id="KW-1133">Transmembrane helix</keyword>
<dbReference type="PROSITE" id="PS50214">
    <property type="entry name" value="DISINTEGRIN_2"/>
    <property type="match status" value="1"/>
</dbReference>
<dbReference type="Gene3D" id="3.40.390.10">
    <property type="entry name" value="Collagenase (Catalytic Domain)"/>
    <property type="match status" value="1"/>
</dbReference>
<dbReference type="Gene3D" id="4.10.70.10">
    <property type="entry name" value="Disintegrin domain"/>
    <property type="match status" value="1"/>
</dbReference>